<dbReference type="InterPro" id="IPR024079">
    <property type="entry name" value="MetalloPept_cat_dom_sf"/>
</dbReference>
<dbReference type="PRINTS" id="PR00786">
    <property type="entry name" value="NEPRILYSIN"/>
</dbReference>
<name>A0A918NDU3_9ACTN</name>
<comment type="caution">
    <text evidence="10">The sequence shown here is derived from an EMBL/GenBank/DDBJ whole genome shotgun (WGS) entry which is preliminary data.</text>
</comment>
<keyword evidence="4" id="KW-0479">Metal-binding</keyword>
<evidence type="ECO:0000256" key="7">
    <source>
        <dbReference type="ARBA" id="ARBA00023049"/>
    </source>
</evidence>
<evidence type="ECO:0000256" key="6">
    <source>
        <dbReference type="ARBA" id="ARBA00022833"/>
    </source>
</evidence>
<feature type="domain" description="Peptidase M13 C-terminal" evidence="8">
    <location>
        <begin position="469"/>
        <end position="673"/>
    </location>
</feature>
<keyword evidence="6" id="KW-0862">Zinc</keyword>
<dbReference type="Proteomes" id="UP000619244">
    <property type="component" value="Unassembled WGS sequence"/>
</dbReference>
<dbReference type="Pfam" id="PF05649">
    <property type="entry name" value="Peptidase_M13_N"/>
    <property type="match status" value="1"/>
</dbReference>
<dbReference type="PANTHER" id="PTHR11733">
    <property type="entry name" value="ZINC METALLOPROTEASE FAMILY M13 NEPRILYSIN-RELATED"/>
    <property type="match status" value="1"/>
</dbReference>
<dbReference type="InterPro" id="IPR018497">
    <property type="entry name" value="Peptidase_M13_C"/>
</dbReference>
<dbReference type="GO" id="GO:0005886">
    <property type="term" value="C:plasma membrane"/>
    <property type="evidence" value="ECO:0007669"/>
    <property type="project" value="TreeGrafter"/>
</dbReference>
<keyword evidence="11" id="KW-1185">Reference proteome</keyword>
<dbReference type="GO" id="GO:0004222">
    <property type="term" value="F:metalloendopeptidase activity"/>
    <property type="evidence" value="ECO:0007669"/>
    <property type="project" value="InterPro"/>
</dbReference>
<evidence type="ECO:0000313" key="10">
    <source>
        <dbReference type="EMBL" id="GGX60629.1"/>
    </source>
</evidence>
<dbReference type="InterPro" id="IPR008753">
    <property type="entry name" value="Peptidase_M13_N"/>
</dbReference>
<proteinExistence type="inferred from homology"/>
<organism evidence="10 11">
    <name type="scientific">Streptomyces minutiscleroticus</name>
    <dbReference type="NCBI Taxonomy" id="68238"/>
    <lineage>
        <taxon>Bacteria</taxon>
        <taxon>Bacillati</taxon>
        <taxon>Actinomycetota</taxon>
        <taxon>Actinomycetes</taxon>
        <taxon>Kitasatosporales</taxon>
        <taxon>Streptomycetaceae</taxon>
        <taxon>Streptomyces</taxon>
    </lineage>
</organism>
<evidence type="ECO:0000256" key="5">
    <source>
        <dbReference type="ARBA" id="ARBA00022801"/>
    </source>
</evidence>
<evidence type="ECO:0000256" key="4">
    <source>
        <dbReference type="ARBA" id="ARBA00022723"/>
    </source>
</evidence>
<keyword evidence="3" id="KW-0645">Protease</keyword>
<dbReference type="PANTHER" id="PTHR11733:SF167">
    <property type="entry name" value="FI17812P1-RELATED"/>
    <property type="match status" value="1"/>
</dbReference>
<keyword evidence="7" id="KW-0482">Metalloprotease</keyword>
<dbReference type="GO" id="GO:0016485">
    <property type="term" value="P:protein processing"/>
    <property type="evidence" value="ECO:0007669"/>
    <property type="project" value="TreeGrafter"/>
</dbReference>
<evidence type="ECO:0000259" key="8">
    <source>
        <dbReference type="Pfam" id="PF01431"/>
    </source>
</evidence>
<feature type="domain" description="Peptidase M13 N-terminal" evidence="9">
    <location>
        <begin position="17"/>
        <end position="417"/>
    </location>
</feature>
<dbReference type="InterPro" id="IPR000718">
    <property type="entry name" value="Peptidase_M13"/>
</dbReference>
<sequence length="676" mass="74325">MSILDGARAGMNPEIRPQDDLFGHVNDRWLRTAEIPADRSSWGAFIQLVETAEEQVRAIIQDIAEEAAAASGEGAAAAAPGEGDGVAGGLSVSADEARKIAALYTSFMDERAVAESGLDPVRPQLRAVAELRDTRELAAFLGGFERTGGSGLFGFYVNADDRDSDRYIVNITQGGLGLPDESYYRDEKFSEVRKAYVAYLTAVFTLAEHEDPGTAAETVLRIETALAAGHWERAETRDVQKTYNLTSRGELGALAPEFDWDGYITALGGSDGTIAETLVRQPSYLAHLSTLLGEVPIGQWRDWAAARVLHAASPYLPEKFVQTDFDFYGRTLNGTPELRARWKRAVEFVQDAMGEAVGKEYVARHFPPASKAMMDELVGNLLKAYRESISRLDWMTDATKERAYEKLATFRTKIGYPDRFRDYSALRVDADDLLGKAQAAAAFETDRELGKIGSPVDRDEWFMLPQTVNAYYNPGTNEICFPAAILQEPFFSPDADPAENYGGIGAVIGHEIGHGFDDQGAQYDGAGNLNDWWAAADKEAFQVKAEALVAQYNAFSPRELPGQFVNGALTLGENIGDLGGLTIAHKAYLIALGGTADAARTAAETGGSRTLFMNWAHCWRFKSRTEDQQRRLTIDPHAPAEFRANIVRNLDEFHEAFATSEDDGLWLDPEERVRIW</sequence>
<dbReference type="PROSITE" id="PS51885">
    <property type="entry name" value="NEPRILYSIN"/>
    <property type="match status" value="1"/>
</dbReference>
<dbReference type="GO" id="GO:0046872">
    <property type="term" value="F:metal ion binding"/>
    <property type="evidence" value="ECO:0007669"/>
    <property type="project" value="UniProtKB-KW"/>
</dbReference>
<reference evidence="10" key="1">
    <citation type="journal article" date="2014" name="Int. J. Syst. Evol. Microbiol.">
        <title>Complete genome sequence of Corynebacterium casei LMG S-19264T (=DSM 44701T), isolated from a smear-ripened cheese.</title>
        <authorList>
            <consortium name="US DOE Joint Genome Institute (JGI-PGF)"/>
            <person name="Walter F."/>
            <person name="Albersmeier A."/>
            <person name="Kalinowski J."/>
            <person name="Ruckert C."/>
        </authorList>
    </citation>
    <scope>NUCLEOTIDE SEQUENCE</scope>
    <source>
        <strain evidence="10">JCM 4790</strain>
    </source>
</reference>
<evidence type="ECO:0000256" key="2">
    <source>
        <dbReference type="ARBA" id="ARBA00007357"/>
    </source>
</evidence>
<evidence type="ECO:0000256" key="3">
    <source>
        <dbReference type="ARBA" id="ARBA00022670"/>
    </source>
</evidence>
<keyword evidence="5" id="KW-0378">Hydrolase</keyword>
<dbReference type="SUPFAM" id="SSF55486">
    <property type="entry name" value="Metalloproteases ('zincins'), catalytic domain"/>
    <property type="match status" value="1"/>
</dbReference>
<dbReference type="InterPro" id="IPR042089">
    <property type="entry name" value="Peptidase_M13_dom_2"/>
</dbReference>
<comment type="cofactor">
    <cofactor evidence="1">
        <name>Zn(2+)</name>
        <dbReference type="ChEBI" id="CHEBI:29105"/>
    </cofactor>
</comment>
<dbReference type="EMBL" id="BMVU01000003">
    <property type="protein sequence ID" value="GGX60629.1"/>
    <property type="molecule type" value="Genomic_DNA"/>
</dbReference>
<dbReference type="Pfam" id="PF01431">
    <property type="entry name" value="Peptidase_M13"/>
    <property type="match status" value="1"/>
</dbReference>
<accession>A0A918NDU3</accession>
<protein>
    <submittedName>
        <fullName evidence="10">Peptidase M13</fullName>
    </submittedName>
</protein>
<dbReference type="Gene3D" id="3.40.390.10">
    <property type="entry name" value="Collagenase (Catalytic Domain)"/>
    <property type="match status" value="1"/>
</dbReference>
<dbReference type="CDD" id="cd08662">
    <property type="entry name" value="M13"/>
    <property type="match status" value="1"/>
</dbReference>
<gene>
    <name evidence="10" type="ORF">GCM10010358_13990</name>
</gene>
<evidence type="ECO:0000313" key="11">
    <source>
        <dbReference type="Proteomes" id="UP000619244"/>
    </source>
</evidence>
<dbReference type="Gene3D" id="1.10.1380.10">
    <property type="entry name" value="Neutral endopeptidase , domain2"/>
    <property type="match status" value="1"/>
</dbReference>
<evidence type="ECO:0000259" key="9">
    <source>
        <dbReference type="Pfam" id="PF05649"/>
    </source>
</evidence>
<evidence type="ECO:0000256" key="1">
    <source>
        <dbReference type="ARBA" id="ARBA00001947"/>
    </source>
</evidence>
<comment type="similarity">
    <text evidence="2">Belongs to the peptidase M13 family.</text>
</comment>
<dbReference type="AlphaFoldDB" id="A0A918NDU3"/>
<dbReference type="RefSeq" id="WP_190189261.1">
    <property type="nucleotide sequence ID" value="NZ_BMVU01000003.1"/>
</dbReference>
<reference evidence="10" key="2">
    <citation type="submission" date="2020-09" db="EMBL/GenBank/DDBJ databases">
        <authorList>
            <person name="Sun Q."/>
            <person name="Ohkuma M."/>
        </authorList>
    </citation>
    <scope>NUCLEOTIDE SEQUENCE</scope>
    <source>
        <strain evidence="10">JCM 4790</strain>
    </source>
</reference>